<evidence type="ECO:0000313" key="1">
    <source>
        <dbReference type="EMBL" id="SCU87786.1"/>
    </source>
</evidence>
<dbReference type="Pfam" id="PF04796">
    <property type="entry name" value="RepA_C"/>
    <property type="match status" value="1"/>
</dbReference>
<reference evidence="1" key="1">
    <citation type="submission" date="2016-09" db="EMBL/GenBank/DDBJ databases">
        <authorList>
            <person name="Capua I."/>
            <person name="De Benedictis P."/>
            <person name="Joannis T."/>
            <person name="Lombin L.H."/>
            <person name="Cattoli G."/>
        </authorList>
    </citation>
    <scope>NUCLEOTIDE SEQUENCE</scope>
    <source>
        <strain evidence="1">B9</strain>
    </source>
</reference>
<protein>
    <submittedName>
        <fullName evidence="1">Putative replication protein A</fullName>
    </submittedName>
</protein>
<dbReference type="RefSeq" id="WP_340528287.1">
    <property type="nucleotide sequence ID" value="NZ_FMSH01000419.1"/>
</dbReference>
<dbReference type="InterPro" id="IPR006881">
    <property type="entry name" value="RepA_C"/>
</dbReference>
<gene>
    <name evidence="1" type="ORF">CNECB9_4760007</name>
</gene>
<dbReference type="AlphaFoldDB" id="A0A1K0IMT7"/>
<sequence>MNILDSCPIPENDRLIGFSNSSNWEDTQTVTAGQLCPPTDEPVTSTTGRQLKLLHAAVQIADVAPAGDDMAFMHAILCQVGLPRSRVMTDKFTRVCGNAALSISAGSLWDGQQFVDQPLPYGAMPRLALAWINTYAVRHRATEIPIGDSASDFLRTLGKSPNGGKRSSFATFRQQMRSLSACRLTLGFNAAGKAYTYAGQPIKQFEAWMQVTGQQRSLWPGVVTLSQDYYATLSDHAVPIDMRAMMALKGSALAMDVYTMLANRLHRICGRPLVLHWANLRQQFGQEYQGKDPSRDFKHEFLKALKGVLTVYPQARVKKVTGGLLLMSSPPPIPYKY</sequence>
<proteinExistence type="predicted"/>
<organism evidence="1">
    <name type="scientific">Cupriavidus necator</name>
    <name type="common">Alcaligenes eutrophus</name>
    <name type="synonym">Ralstonia eutropha</name>
    <dbReference type="NCBI Taxonomy" id="106590"/>
    <lineage>
        <taxon>Bacteria</taxon>
        <taxon>Pseudomonadati</taxon>
        <taxon>Pseudomonadota</taxon>
        <taxon>Betaproteobacteria</taxon>
        <taxon>Burkholderiales</taxon>
        <taxon>Burkholderiaceae</taxon>
        <taxon>Cupriavidus</taxon>
    </lineage>
</organism>
<name>A0A1K0IMT7_CUPNE</name>
<accession>A0A1K0IMT7</accession>
<dbReference type="EMBL" id="FMSH01000419">
    <property type="protein sequence ID" value="SCU87786.1"/>
    <property type="molecule type" value="Genomic_DNA"/>
</dbReference>